<name>A0ABR2YBG4_9CHLO</name>
<dbReference type="CDD" id="cd02573">
    <property type="entry name" value="PseudoU_synth_EcTruB"/>
    <property type="match status" value="1"/>
</dbReference>
<protein>
    <recommendedName>
        <fullName evidence="2">tRNA pseudouridine(55) synthase</fullName>
        <ecNumber evidence="2">5.4.99.25</ecNumber>
    </recommendedName>
</protein>
<dbReference type="InterPro" id="IPR002501">
    <property type="entry name" value="PsdUridine_synth_N"/>
</dbReference>
<dbReference type="NCBIfam" id="TIGR00431">
    <property type="entry name" value="TruB"/>
    <property type="match status" value="1"/>
</dbReference>
<dbReference type="InterPro" id="IPR020103">
    <property type="entry name" value="PsdUridine_synth_cat_dom_sf"/>
</dbReference>
<dbReference type="HAMAP" id="MF_01080">
    <property type="entry name" value="TruB_bact"/>
    <property type="match status" value="1"/>
</dbReference>
<dbReference type="Proteomes" id="UP001491310">
    <property type="component" value="Unassembled WGS sequence"/>
</dbReference>
<evidence type="ECO:0000259" key="7">
    <source>
        <dbReference type="Pfam" id="PF16198"/>
    </source>
</evidence>
<gene>
    <name evidence="8" type="ORF">WJX75_004192</name>
</gene>
<feature type="compositionally biased region" description="Low complexity" evidence="5">
    <location>
        <begin position="1"/>
        <end position="24"/>
    </location>
</feature>
<keyword evidence="3" id="KW-0819">tRNA processing</keyword>
<feature type="region of interest" description="Disordered" evidence="5">
    <location>
        <begin position="1"/>
        <end position="74"/>
    </location>
</feature>
<dbReference type="Gene3D" id="3.30.2350.10">
    <property type="entry name" value="Pseudouridine synthase"/>
    <property type="match status" value="1"/>
</dbReference>
<evidence type="ECO:0000256" key="1">
    <source>
        <dbReference type="ARBA" id="ARBA00008999"/>
    </source>
</evidence>
<feature type="domain" description="Pseudouridine synthase II N-terminal" evidence="6">
    <location>
        <begin position="111"/>
        <end position="260"/>
    </location>
</feature>
<feature type="domain" description="tRNA pseudouridylate synthase B C-terminal" evidence="7">
    <location>
        <begin position="261"/>
        <end position="307"/>
    </location>
</feature>
<dbReference type="EMBL" id="JALJOT010000017">
    <property type="protein sequence ID" value="KAK9901600.1"/>
    <property type="molecule type" value="Genomic_DNA"/>
</dbReference>
<evidence type="ECO:0000313" key="8">
    <source>
        <dbReference type="EMBL" id="KAK9901600.1"/>
    </source>
</evidence>
<accession>A0ABR2YBG4</accession>
<comment type="similarity">
    <text evidence="1">Belongs to the pseudouridine synthase TruB family.</text>
</comment>
<evidence type="ECO:0000259" key="6">
    <source>
        <dbReference type="Pfam" id="PF01509"/>
    </source>
</evidence>
<dbReference type="InterPro" id="IPR014780">
    <property type="entry name" value="tRNA_psdUridine_synth_TruB"/>
</dbReference>
<dbReference type="InterPro" id="IPR032819">
    <property type="entry name" value="TruB_C"/>
</dbReference>
<comment type="caution">
    <text evidence="8">The sequence shown here is derived from an EMBL/GenBank/DDBJ whole genome shotgun (WGS) entry which is preliminary data.</text>
</comment>
<evidence type="ECO:0000256" key="5">
    <source>
        <dbReference type="SAM" id="MobiDB-lite"/>
    </source>
</evidence>
<evidence type="ECO:0000256" key="3">
    <source>
        <dbReference type="ARBA" id="ARBA00022694"/>
    </source>
</evidence>
<evidence type="ECO:0000256" key="2">
    <source>
        <dbReference type="ARBA" id="ARBA00012787"/>
    </source>
</evidence>
<dbReference type="SUPFAM" id="SSF55120">
    <property type="entry name" value="Pseudouridine synthase"/>
    <property type="match status" value="1"/>
</dbReference>
<dbReference type="Pfam" id="PF16198">
    <property type="entry name" value="TruB_C_2"/>
    <property type="match status" value="1"/>
</dbReference>
<keyword evidence="9" id="KW-1185">Reference proteome</keyword>
<dbReference type="PANTHER" id="PTHR13767:SF2">
    <property type="entry name" value="PSEUDOURIDYLATE SYNTHASE TRUB1"/>
    <property type="match status" value="1"/>
</dbReference>
<reference evidence="8 9" key="1">
    <citation type="journal article" date="2024" name="Nat. Commun.">
        <title>Phylogenomics reveals the evolutionary origins of lichenization in chlorophyte algae.</title>
        <authorList>
            <person name="Puginier C."/>
            <person name="Libourel C."/>
            <person name="Otte J."/>
            <person name="Skaloud P."/>
            <person name="Haon M."/>
            <person name="Grisel S."/>
            <person name="Petersen M."/>
            <person name="Berrin J.G."/>
            <person name="Delaux P.M."/>
            <person name="Dal Grande F."/>
            <person name="Keller J."/>
        </authorList>
    </citation>
    <scope>NUCLEOTIDE SEQUENCE [LARGE SCALE GENOMIC DNA]</scope>
    <source>
        <strain evidence="8 9">SAG 216-7</strain>
    </source>
</reference>
<dbReference type="EC" id="5.4.99.25" evidence="2"/>
<organism evidence="8 9">
    <name type="scientific">Coccomyxa subellipsoidea</name>
    <dbReference type="NCBI Taxonomy" id="248742"/>
    <lineage>
        <taxon>Eukaryota</taxon>
        <taxon>Viridiplantae</taxon>
        <taxon>Chlorophyta</taxon>
        <taxon>core chlorophytes</taxon>
        <taxon>Trebouxiophyceae</taxon>
        <taxon>Trebouxiophyceae incertae sedis</taxon>
        <taxon>Coccomyxaceae</taxon>
        <taxon>Coccomyxa</taxon>
    </lineage>
</organism>
<proteinExistence type="inferred from homology"/>
<feature type="compositionally biased region" description="Basic and acidic residues" evidence="5">
    <location>
        <begin position="38"/>
        <end position="50"/>
    </location>
</feature>
<evidence type="ECO:0000313" key="9">
    <source>
        <dbReference type="Proteomes" id="UP001491310"/>
    </source>
</evidence>
<keyword evidence="4" id="KW-0413">Isomerase</keyword>
<dbReference type="Pfam" id="PF01509">
    <property type="entry name" value="TruB_N"/>
    <property type="match status" value="1"/>
</dbReference>
<sequence>MALHATASADVQAAASTAAEPVSADGQLVLDAPADQAESQKRPQLSEDRAPSPASTSEPQQPAKRRKPNVPPPTMVRKEATFAAGVWANAAVLVDKPKDWTSFDVCGKLRGALKTKKVGHAGTLDPMATGLLIICTGQGTKQIDNFVAMEKAYSGTLRLGQATPSYDAMSEIEEELPWEHITYEDLEAAKQAYVGDILQQPPMFSAIKIKGERLYKAARRGEVVERQSRPVTIHSFELRRDEGNKRDVHFRVSCSKGTYIRSLAHDLGKAVGSAAHLTALRRESIGEYDVADAWSVPDLVAAAHAARQA</sequence>
<evidence type="ECO:0000256" key="4">
    <source>
        <dbReference type="ARBA" id="ARBA00023235"/>
    </source>
</evidence>
<dbReference type="PANTHER" id="PTHR13767">
    <property type="entry name" value="TRNA-PSEUDOURIDINE SYNTHASE"/>
    <property type="match status" value="1"/>
</dbReference>